<dbReference type="EMBL" id="JANRHA010000014">
    <property type="protein sequence ID" value="MDG3016505.1"/>
    <property type="molecule type" value="Genomic_DNA"/>
</dbReference>
<dbReference type="CDD" id="cd02230">
    <property type="entry name" value="cupin_HP0902-like"/>
    <property type="match status" value="1"/>
</dbReference>
<dbReference type="InterPro" id="IPR011051">
    <property type="entry name" value="RmlC_Cupin_sf"/>
</dbReference>
<evidence type="ECO:0000313" key="2">
    <source>
        <dbReference type="EMBL" id="MDG3016505.1"/>
    </source>
</evidence>
<reference evidence="2" key="1">
    <citation type="submission" date="2022-08" db="EMBL/GenBank/DDBJ databases">
        <title>Genome analysis of Corynebacteriales strain.</title>
        <authorList>
            <person name="Lee S.D."/>
        </authorList>
    </citation>
    <scope>NUCLEOTIDE SEQUENCE</scope>
    <source>
        <strain evidence="2">D3-21</strain>
    </source>
</reference>
<organism evidence="2 3">
    <name type="scientific">Speluncibacter jeojiensis</name>
    <dbReference type="NCBI Taxonomy" id="2710754"/>
    <lineage>
        <taxon>Bacteria</taxon>
        <taxon>Bacillati</taxon>
        <taxon>Actinomycetota</taxon>
        <taxon>Actinomycetes</taxon>
        <taxon>Mycobacteriales</taxon>
        <taxon>Speluncibacteraceae</taxon>
        <taxon>Speluncibacter</taxon>
    </lineage>
</organism>
<dbReference type="InterPro" id="IPR013096">
    <property type="entry name" value="Cupin_2"/>
</dbReference>
<dbReference type="PANTHER" id="PTHR37694">
    <property type="entry name" value="SLR8022 PROTEIN"/>
    <property type="match status" value="1"/>
</dbReference>
<gene>
    <name evidence="2" type="ORF">NVS88_18275</name>
</gene>
<dbReference type="Gene3D" id="2.60.120.10">
    <property type="entry name" value="Jelly Rolls"/>
    <property type="match status" value="1"/>
</dbReference>
<dbReference type="Pfam" id="PF07883">
    <property type="entry name" value="Cupin_2"/>
    <property type="match status" value="1"/>
</dbReference>
<protein>
    <submittedName>
        <fullName evidence="2">Cupin domain-containing protein</fullName>
    </submittedName>
</protein>
<feature type="domain" description="Cupin type-2" evidence="1">
    <location>
        <begin position="42"/>
        <end position="107"/>
    </location>
</feature>
<evidence type="ECO:0000313" key="3">
    <source>
        <dbReference type="Proteomes" id="UP001152755"/>
    </source>
</evidence>
<comment type="caution">
    <text evidence="2">The sequence shown here is derived from an EMBL/GenBank/DDBJ whole genome shotgun (WGS) entry which is preliminary data.</text>
</comment>
<name>A0A9X4RF24_9ACTN</name>
<proteinExistence type="predicted"/>
<dbReference type="SUPFAM" id="SSF51182">
    <property type="entry name" value="RmlC-like cupins"/>
    <property type="match status" value="1"/>
</dbReference>
<dbReference type="PANTHER" id="PTHR37694:SF1">
    <property type="entry name" value="SLR8022 PROTEIN"/>
    <property type="match status" value="1"/>
</dbReference>
<dbReference type="Proteomes" id="UP001152755">
    <property type="component" value="Unassembled WGS sequence"/>
</dbReference>
<keyword evidence="3" id="KW-1185">Reference proteome</keyword>
<accession>A0A9X4RF24</accession>
<sequence>MNKISLDALTRELRGRAEGNSRGLASRTVIGGHEKALRQTLITLDAASSLGEHDSPGEATVLVLSGRIVLRAGEDSWEGRTGDLLVVPPARHSVEALEDSSFLLTVVKV</sequence>
<dbReference type="InterPro" id="IPR014710">
    <property type="entry name" value="RmlC-like_jellyroll"/>
</dbReference>
<dbReference type="AlphaFoldDB" id="A0A9X4RF24"/>
<dbReference type="RefSeq" id="WP_277829769.1">
    <property type="nucleotide sequence ID" value="NZ_JAAIVF010000001.1"/>
</dbReference>
<evidence type="ECO:0000259" key="1">
    <source>
        <dbReference type="Pfam" id="PF07883"/>
    </source>
</evidence>